<evidence type="ECO:0000313" key="3">
    <source>
        <dbReference type="EMBL" id="OBU77538.1"/>
    </source>
</evidence>
<keyword evidence="1" id="KW-0472">Membrane</keyword>
<evidence type="ECO:0000256" key="1">
    <source>
        <dbReference type="SAM" id="Phobius"/>
    </source>
</evidence>
<feature type="transmembrane region" description="Helical" evidence="1">
    <location>
        <begin position="121"/>
        <end position="142"/>
    </location>
</feature>
<proteinExistence type="predicted"/>
<gene>
    <name evidence="3" type="ORF">A9P98_15570</name>
</gene>
<keyword evidence="1" id="KW-0812">Transmembrane</keyword>
<feature type="transmembrane region" description="Helical" evidence="1">
    <location>
        <begin position="154"/>
        <end position="182"/>
    </location>
</feature>
<organism evidence="3 4">
    <name type="scientific">Cylindrospermopsis raciborskii CS-505</name>
    <dbReference type="NCBI Taxonomy" id="533240"/>
    <lineage>
        <taxon>Bacteria</taxon>
        <taxon>Bacillati</taxon>
        <taxon>Cyanobacteriota</taxon>
        <taxon>Cyanophyceae</taxon>
        <taxon>Nostocales</taxon>
        <taxon>Aphanizomenonaceae</taxon>
        <taxon>Cylindrospermopsis</taxon>
    </lineage>
</organism>
<dbReference type="Proteomes" id="UP000093903">
    <property type="component" value="Unassembled WGS sequence"/>
</dbReference>
<feature type="transmembrane region" description="Helical" evidence="1">
    <location>
        <begin position="399"/>
        <end position="417"/>
    </location>
</feature>
<feature type="transmembrane region" description="Helical" evidence="1">
    <location>
        <begin position="81"/>
        <end position="100"/>
    </location>
</feature>
<reference evidence="3 4" key="1">
    <citation type="submission" date="2016-05" db="EMBL/GenBank/DDBJ databases">
        <title>First complete genome of the cyanobacterium Cylindrospermopsis raciborskii CS505, containing a circular chromosome and a single extrachromosomal element.</title>
        <authorList>
            <person name="Fuentes J."/>
            <person name="Tamames J."/>
            <person name="Allen E."/>
            <person name="Plominski A."/>
            <person name="Vasquez M."/>
        </authorList>
    </citation>
    <scope>NUCLEOTIDE SEQUENCE [LARGE SCALE GENOMIC DNA]</scope>
    <source>
        <strain evidence="3 4">CS505</strain>
    </source>
</reference>
<name>A0A853MKE2_9CYAN</name>
<feature type="transmembrane region" description="Helical" evidence="1">
    <location>
        <begin position="217"/>
        <end position="242"/>
    </location>
</feature>
<feature type="domain" description="DUF2157" evidence="2">
    <location>
        <begin position="15"/>
        <end position="174"/>
    </location>
</feature>
<feature type="transmembrane region" description="Helical" evidence="1">
    <location>
        <begin position="453"/>
        <end position="474"/>
    </location>
</feature>
<sequence>MILDNFARQLRQEAQRWRDEGIISSSQYEQIADRHQFKKIEGSAKESSGLIAIAFGGLLLILGIVIFLAANWQTWSREVKFILLMSLFLSTAITGFFTWREPTLSREKKGEDKKSKPGKRFLGEGLLVMSSLILGATLVLMAEIFNISGSPTQLFLAWGFGVLIMAYSLCINSLGILAILLLQIGYWLGLGEFSVTDGNFTGGDLNWAQLAVRHTPLISWVLFVPLAYICRSRIIFILAAIAFTFSLQYNLQPLPLLTSSDVFPWVASFALALPTALFWSYDDLLFPTVNYRLFQGIARHFALGCFAVVFYLLSFRWQWQSLDFGNSSSSFNNFSTGFQSLSIIDLGIIGGLVFIQWLFLFRHRNNPNRREAFFNLTVIGIFLGFIVIIPFWHQGIGRIPELGIFIFNSLLFTLSWGLIQEGLKLSSRIAFWCGMMLLILQIISRILEYDTDLLFRSLVFVICGSGLISAGLWFEGRLQERTVKK</sequence>
<evidence type="ECO:0000313" key="4">
    <source>
        <dbReference type="Proteomes" id="UP000093903"/>
    </source>
</evidence>
<comment type="caution">
    <text evidence="3">The sequence shown here is derived from an EMBL/GenBank/DDBJ whole genome shotgun (WGS) entry which is preliminary data.</text>
</comment>
<feature type="transmembrane region" description="Helical" evidence="1">
    <location>
        <begin position="48"/>
        <end position="69"/>
    </location>
</feature>
<dbReference type="AlphaFoldDB" id="A0A853MKE2"/>
<keyword evidence="1" id="KW-1133">Transmembrane helix</keyword>
<protein>
    <recommendedName>
        <fullName evidence="2">DUF2157 domain-containing protein</fullName>
    </recommendedName>
</protein>
<feature type="transmembrane region" description="Helical" evidence="1">
    <location>
        <begin position="301"/>
        <end position="319"/>
    </location>
</feature>
<feature type="transmembrane region" description="Helical" evidence="1">
    <location>
        <begin position="429"/>
        <end position="447"/>
    </location>
</feature>
<feature type="transmembrane region" description="Helical" evidence="1">
    <location>
        <begin position="372"/>
        <end position="393"/>
    </location>
</feature>
<feature type="transmembrane region" description="Helical" evidence="1">
    <location>
        <begin position="339"/>
        <end position="360"/>
    </location>
</feature>
<accession>A0A853MKE2</accession>
<dbReference type="Pfam" id="PF09925">
    <property type="entry name" value="DUF2157"/>
    <property type="match status" value="1"/>
</dbReference>
<dbReference type="EMBL" id="LYXA01000001">
    <property type="protein sequence ID" value="OBU77538.1"/>
    <property type="molecule type" value="Genomic_DNA"/>
</dbReference>
<evidence type="ECO:0000259" key="2">
    <source>
        <dbReference type="Pfam" id="PF09925"/>
    </source>
</evidence>
<dbReference type="InterPro" id="IPR018677">
    <property type="entry name" value="DUF2157"/>
</dbReference>
<feature type="transmembrane region" description="Helical" evidence="1">
    <location>
        <begin position="262"/>
        <end position="281"/>
    </location>
</feature>
<dbReference type="RefSeq" id="WP_065180062.1">
    <property type="nucleotide sequence ID" value="NZ_LYXA01000001.1"/>
</dbReference>